<sequence>MRFLAVIILLSNLWGQAWTDYLRSPVKWAVGLTNGYDNNVLRLSAIEKDDAALNQTILGGTKTFDSHYVRFSLSGLKMIQLGDREKRIQFFAKSNLSNYIQYKHRQYWSGYVRASYHWGAYRRLEYMLRHLDNYYMRHYKDLDITVNQLFACSFTDREQRLLISHPIKLRLWITGSVSYTQRYYDRSFTEFDSDIITTTLKVSKKFRDFGTISLEGIYGIADNITFGKGAKSSDLDRSYRHTELYLPLSFDQGMLGFEVVGFSLRTDFRQYEVEDIGDPLHSGRSHRETKFDIWGEKNVKENLMISCTIRFRNRFTDSNYDWVSELKSFDQIHAWISIEWKMLYDRY</sequence>
<organism evidence="1">
    <name type="scientific">hydrothermal vent metagenome</name>
    <dbReference type="NCBI Taxonomy" id="652676"/>
    <lineage>
        <taxon>unclassified sequences</taxon>
        <taxon>metagenomes</taxon>
        <taxon>ecological metagenomes</taxon>
    </lineage>
</organism>
<gene>
    <name evidence="1" type="ORF">MGWOODY_Mmi2235</name>
</gene>
<dbReference type="EMBL" id="FAXC01000210">
    <property type="protein sequence ID" value="CUV09280.1"/>
    <property type="molecule type" value="Genomic_DNA"/>
</dbReference>
<dbReference type="AlphaFoldDB" id="A0A160VF81"/>
<accession>A0A160VF81</accession>
<protein>
    <submittedName>
        <fullName evidence="1">Uncharacterized protein</fullName>
    </submittedName>
</protein>
<name>A0A160VF81_9ZZZZ</name>
<evidence type="ECO:0000313" key="1">
    <source>
        <dbReference type="EMBL" id="CUV09280.1"/>
    </source>
</evidence>
<reference evidence="1" key="1">
    <citation type="submission" date="2015-10" db="EMBL/GenBank/DDBJ databases">
        <authorList>
            <person name="Gilbert D.G."/>
        </authorList>
    </citation>
    <scope>NUCLEOTIDE SEQUENCE</scope>
</reference>
<proteinExistence type="predicted"/>